<sequence length="393" mass="43798">MLANISPSAVSAWLCPRSPSDVVAQVPVSYNCSRIIPQVDAKPISLSVHIFRPNTQCYDTSASLCRIVTHSVTFSVNFFEARTERHSEEYQIVPLEACKLMMEHHKCEHGTMTENGGSWATTDELMFDWPSAPFGCCSEQQMSVSNCYLISTIVHMRHGSEFPDSPAGDFHLCIYNAGSCTMHDGSMLVWTPSQEEPCQYVSVTKMKGHRLSDIWISDSKEFALSWRGDSDRVHDCGKDLVIPDQGYTLMPVLRLPRSVDAEVGLVTSNQLAAQLLAVEDTVEMAVSALFRHALSALRDRTNLLALSLHASLAVNPTLTLRRLLYRHDLAASYLGDDLLQIHRCMVIPSRHYRVVPFNGTCYSMPQVEFSLSSGASLSMFIDSMTMVLTHEAR</sequence>
<protein>
    <submittedName>
        <fullName evidence="1">Uncharacterized protein</fullName>
    </submittedName>
</protein>
<evidence type="ECO:0000313" key="2">
    <source>
        <dbReference type="Proteomes" id="UP000054047"/>
    </source>
</evidence>
<gene>
    <name evidence="1" type="ORF">ANCDUO_16911</name>
</gene>
<dbReference type="Proteomes" id="UP000054047">
    <property type="component" value="Unassembled WGS sequence"/>
</dbReference>
<accession>A0A0C2C9J9</accession>
<dbReference type="PANTHER" id="PTHR31524">
    <property type="match status" value="1"/>
</dbReference>
<organism evidence="1 2">
    <name type="scientific">Ancylostoma duodenale</name>
    <dbReference type="NCBI Taxonomy" id="51022"/>
    <lineage>
        <taxon>Eukaryota</taxon>
        <taxon>Metazoa</taxon>
        <taxon>Ecdysozoa</taxon>
        <taxon>Nematoda</taxon>
        <taxon>Chromadorea</taxon>
        <taxon>Rhabditida</taxon>
        <taxon>Rhabditina</taxon>
        <taxon>Rhabditomorpha</taxon>
        <taxon>Strongyloidea</taxon>
        <taxon>Ancylostomatidae</taxon>
        <taxon>Ancylostomatinae</taxon>
        <taxon>Ancylostoma</taxon>
    </lineage>
</organism>
<reference evidence="1 2" key="1">
    <citation type="submission" date="2013-12" db="EMBL/GenBank/DDBJ databases">
        <title>Draft genome of the parsitic nematode Ancylostoma duodenale.</title>
        <authorList>
            <person name="Mitreva M."/>
        </authorList>
    </citation>
    <scope>NUCLEOTIDE SEQUENCE [LARGE SCALE GENOMIC DNA]</scope>
    <source>
        <strain evidence="1 2">Zhejiang</strain>
    </source>
</reference>
<proteinExistence type="predicted"/>
<evidence type="ECO:0000313" key="1">
    <source>
        <dbReference type="EMBL" id="KIH52973.1"/>
    </source>
</evidence>
<keyword evidence="2" id="KW-1185">Reference proteome</keyword>
<dbReference type="EMBL" id="KN742346">
    <property type="protein sequence ID" value="KIH52973.1"/>
    <property type="molecule type" value="Genomic_DNA"/>
</dbReference>
<dbReference type="PANTHER" id="PTHR31524:SF2">
    <property type="entry name" value="PROTEIN CBG10426"/>
    <property type="match status" value="1"/>
</dbReference>
<name>A0A0C2C9J9_9BILA</name>
<dbReference type="AlphaFoldDB" id="A0A0C2C9J9"/>
<dbReference type="OrthoDB" id="5869299at2759"/>